<dbReference type="AlphaFoldDB" id="A0PAB8"/>
<evidence type="ECO:0000313" key="1">
    <source>
        <dbReference type="EMBL" id="BAF37781.1"/>
    </source>
</evidence>
<accession>A0PAB8</accession>
<dbReference type="EMBL" id="AB263748">
    <property type="protein sequence ID" value="BAF37781.1"/>
    <property type="molecule type" value="Genomic_DNA"/>
</dbReference>
<name>A0PAB8_IPOTF</name>
<sequence length="166" mass="18736">MAAHGLIYNGVRRKIGNGAFTLVWGHPWLLDDLNPMIQTVMAHHLCGSRVLGLIDWEIQFWDLLALRDIILTRDTFSSWFGNILEVLAESVLVKVVAVISHFSYNSLLLETLWSNDTWLHPHMGGGGWVRASMEVILALHLVEKVAMNSVLHPTRVNSTQKKKSTE</sequence>
<reference evidence="1" key="1">
    <citation type="journal article" date="2007" name="Sex. Plant Reprod.">
        <title>Physical size of the S locus region defined by genetic recombination and genome sequencing in Ipomoea trifida, Convolvulaceae.</title>
        <authorList>
            <person name="Rahman M.H."/>
            <person name="Tsuchiya T."/>
            <person name="Suwabe K."/>
            <person name="Kohori J."/>
            <person name="Tomita R.N."/>
            <person name="Kagaya Y."/>
            <person name="Kobayashi I."/>
            <person name="Kakeda K."/>
            <person name="Kowyama Y."/>
        </authorList>
    </citation>
    <scope>NUCLEOTIDE SEQUENCE</scope>
</reference>
<protein>
    <submittedName>
        <fullName evidence="1">Uncharacterized protein</fullName>
    </submittedName>
</protein>
<organism evidence="1">
    <name type="scientific">Ipomoea trifida</name>
    <name type="common">Morning glory</name>
    <dbReference type="NCBI Taxonomy" id="35884"/>
    <lineage>
        <taxon>Eukaryota</taxon>
        <taxon>Viridiplantae</taxon>
        <taxon>Streptophyta</taxon>
        <taxon>Embryophyta</taxon>
        <taxon>Tracheophyta</taxon>
        <taxon>Spermatophyta</taxon>
        <taxon>Magnoliopsida</taxon>
        <taxon>eudicotyledons</taxon>
        <taxon>Gunneridae</taxon>
        <taxon>Pentapetalae</taxon>
        <taxon>asterids</taxon>
        <taxon>lamiids</taxon>
        <taxon>Solanales</taxon>
        <taxon>Convolvulaceae</taxon>
        <taxon>Ipomoeeae</taxon>
        <taxon>Ipomoea</taxon>
    </lineage>
</organism>
<proteinExistence type="predicted"/>